<comment type="similarity">
    <text evidence="2">Belongs to the BexD/CtrA/VexA family.</text>
</comment>
<dbReference type="PROSITE" id="PS51257">
    <property type="entry name" value="PROKAR_LIPOPROTEIN"/>
    <property type="match status" value="1"/>
</dbReference>
<evidence type="ECO:0000256" key="15">
    <source>
        <dbReference type="SAM" id="Phobius"/>
    </source>
</evidence>
<proteinExistence type="inferred from homology"/>
<evidence type="ECO:0000256" key="14">
    <source>
        <dbReference type="ARBA" id="ARBA00023288"/>
    </source>
</evidence>
<protein>
    <submittedName>
        <fullName evidence="18">Uncharacterized protein</fullName>
    </submittedName>
</protein>
<sequence>MKKYFKLLNIFAVLALFSCKPKADTSSYLQNIEDTAVQTSIQNAKSSIQINDELMILVTAKDMDVVKPFNQNYSSRSTTQYSAASNNALMNNQVVEEGPKYLVGENGNITMNVIGEVKAAGLTIDQLKEDLKAKLSKYIINPIVTIRHSNYKVTVLGEVNKAGYYIIPDAKATILDALGLAGDLTIYGKRDNVLVVRNINGEITKGRINLTDSNFINSPYYNLQQGDVIVVSPNETKQKQARLDPNAGIYISVASVILGLLTLIFRR</sequence>
<keyword evidence="10" id="KW-0626">Porin</keyword>
<evidence type="ECO:0000256" key="8">
    <source>
        <dbReference type="ARBA" id="ARBA00023047"/>
    </source>
</evidence>
<dbReference type="PANTHER" id="PTHR33619">
    <property type="entry name" value="POLYSACCHARIDE EXPORT PROTEIN GFCE-RELATED"/>
    <property type="match status" value="1"/>
</dbReference>
<keyword evidence="7" id="KW-0732">Signal</keyword>
<dbReference type="GO" id="GO:0015159">
    <property type="term" value="F:polysaccharide transmembrane transporter activity"/>
    <property type="evidence" value="ECO:0007669"/>
    <property type="project" value="InterPro"/>
</dbReference>
<dbReference type="InterPro" id="IPR003715">
    <property type="entry name" value="Poly_export_N"/>
</dbReference>
<evidence type="ECO:0000256" key="7">
    <source>
        <dbReference type="ARBA" id="ARBA00022729"/>
    </source>
</evidence>
<dbReference type="EMBL" id="VSSQ01000001">
    <property type="protein sequence ID" value="MPL54834.1"/>
    <property type="molecule type" value="Genomic_DNA"/>
</dbReference>
<keyword evidence="15" id="KW-1133">Transmembrane helix</keyword>
<gene>
    <name evidence="18" type="ORF">SDC9_00300</name>
</gene>
<keyword evidence="13" id="KW-0998">Cell outer membrane</keyword>
<dbReference type="InterPro" id="IPR049712">
    <property type="entry name" value="Poly_export"/>
</dbReference>
<evidence type="ECO:0000256" key="3">
    <source>
        <dbReference type="ARBA" id="ARBA00022448"/>
    </source>
</evidence>
<keyword evidence="12" id="KW-0564">Palmitate</keyword>
<comment type="caution">
    <text evidence="18">The sequence shown here is derived from an EMBL/GenBank/DDBJ whole genome shotgun (WGS) entry which is preliminary data.</text>
</comment>
<dbReference type="InterPro" id="IPR054765">
    <property type="entry name" value="SLBB_dom"/>
</dbReference>
<keyword evidence="4" id="KW-1134">Transmembrane beta strand</keyword>
<evidence type="ECO:0000256" key="1">
    <source>
        <dbReference type="ARBA" id="ARBA00004571"/>
    </source>
</evidence>
<dbReference type="Pfam" id="PF22461">
    <property type="entry name" value="SLBB_2"/>
    <property type="match status" value="1"/>
</dbReference>
<keyword evidence="8" id="KW-0625">Polysaccharide transport</keyword>
<evidence type="ECO:0000256" key="6">
    <source>
        <dbReference type="ARBA" id="ARBA00022692"/>
    </source>
</evidence>
<dbReference type="GO" id="GO:0006811">
    <property type="term" value="P:monoatomic ion transport"/>
    <property type="evidence" value="ECO:0007669"/>
    <property type="project" value="UniProtKB-KW"/>
</dbReference>
<keyword evidence="6 15" id="KW-0812">Transmembrane</keyword>
<keyword evidence="3" id="KW-0813">Transport</keyword>
<keyword evidence="5" id="KW-0762">Sugar transport</keyword>
<feature type="transmembrane region" description="Helical" evidence="15">
    <location>
        <begin position="247"/>
        <end position="265"/>
    </location>
</feature>
<evidence type="ECO:0000256" key="11">
    <source>
        <dbReference type="ARBA" id="ARBA00023136"/>
    </source>
</evidence>
<evidence type="ECO:0000313" key="18">
    <source>
        <dbReference type="EMBL" id="MPL54834.1"/>
    </source>
</evidence>
<feature type="domain" description="SLBB" evidence="17">
    <location>
        <begin position="152"/>
        <end position="231"/>
    </location>
</feature>
<evidence type="ECO:0000256" key="12">
    <source>
        <dbReference type="ARBA" id="ARBA00023139"/>
    </source>
</evidence>
<evidence type="ECO:0000256" key="10">
    <source>
        <dbReference type="ARBA" id="ARBA00023114"/>
    </source>
</evidence>
<name>A0A644SJF9_9ZZZZ</name>
<dbReference type="AlphaFoldDB" id="A0A644SJF9"/>
<accession>A0A644SJF9</accession>
<evidence type="ECO:0000256" key="2">
    <source>
        <dbReference type="ARBA" id="ARBA00009450"/>
    </source>
</evidence>
<keyword evidence="9" id="KW-0406">Ion transport</keyword>
<evidence type="ECO:0000256" key="9">
    <source>
        <dbReference type="ARBA" id="ARBA00023065"/>
    </source>
</evidence>
<evidence type="ECO:0000256" key="4">
    <source>
        <dbReference type="ARBA" id="ARBA00022452"/>
    </source>
</evidence>
<organism evidence="18">
    <name type="scientific">bioreactor metagenome</name>
    <dbReference type="NCBI Taxonomy" id="1076179"/>
    <lineage>
        <taxon>unclassified sequences</taxon>
        <taxon>metagenomes</taxon>
        <taxon>ecological metagenomes</taxon>
    </lineage>
</organism>
<evidence type="ECO:0000256" key="13">
    <source>
        <dbReference type="ARBA" id="ARBA00023237"/>
    </source>
</evidence>
<keyword evidence="14" id="KW-0449">Lipoprotein</keyword>
<dbReference type="GO" id="GO:0046930">
    <property type="term" value="C:pore complex"/>
    <property type="evidence" value="ECO:0007669"/>
    <property type="project" value="UniProtKB-KW"/>
</dbReference>
<reference evidence="18" key="1">
    <citation type="submission" date="2019-08" db="EMBL/GenBank/DDBJ databases">
        <authorList>
            <person name="Kucharzyk K."/>
            <person name="Murdoch R.W."/>
            <person name="Higgins S."/>
            <person name="Loffler F."/>
        </authorList>
    </citation>
    <scope>NUCLEOTIDE SEQUENCE</scope>
</reference>
<evidence type="ECO:0000259" key="17">
    <source>
        <dbReference type="Pfam" id="PF22461"/>
    </source>
</evidence>
<dbReference type="GO" id="GO:0009279">
    <property type="term" value="C:cell outer membrane"/>
    <property type="evidence" value="ECO:0007669"/>
    <property type="project" value="UniProtKB-SubCell"/>
</dbReference>
<dbReference type="PANTHER" id="PTHR33619:SF3">
    <property type="entry name" value="POLYSACCHARIDE EXPORT PROTEIN GFCE-RELATED"/>
    <property type="match status" value="1"/>
</dbReference>
<feature type="domain" description="Polysaccharide export protein N-terminal" evidence="16">
    <location>
        <begin position="46"/>
        <end position="147"/>
    </location>
</feature>
<dbReference type="Gene3D" id="3.30.1950.10">
    <property type="entry name" value="wza like domain"/>
    <property type="match status" value="1"/>
</dbReference>
<evidence type="ECO:0000259" key="16">
    <source>
        <dbReference type="Pfam" id="PF02563"/>
    </source>
</evidence>
<comment type="subcellular location">
    <subcellularLocation>
        <location evidence="1">Cell outer membrane</location>
        <topology evidence="1">Multi-pass membrane protein</topology>
    </subcellularLocation>
</comment>
<dbReference type="Pfam" id="PF02563">
    <property type="entry name" value="Poly_export"/>
    <property type="match status" value="1"/>
</dbReference>
<dbReference type="GO" id="GO:0015288">
    <property type="term" value="F:porin activity"/>
    <property type="evidence" value="ECO:0007669"/>
    <property type="project" value="UniProtKB-KW"/>
</dbReference>
<evidence type="ECO:0000256" key="5">
    <source>
        <dbReference type="ARBA" id="ARBA00022597"/>
    </source>
</evidence>
<keyword evidence="11 15" id="KW-0472">Membrane</keyword>